<evidence type="ECO:0000256" key="1">
    <source>
        <dbReference type="SAM" id="Phobius"/>
    </source>
</evidence>
<dbReference type="InterPro" id="IPR007111">
    <property type="entry name" value="NACHT_NTPase"/>
</dbReference>
<dbReference type="AlphaFoldDB" id="A0A4Q9HWY9"/>
<feature type="transmembrane region" description="Helical" evidence="1">
    <location>
        <begin position="73"/>
        <end position="91"/>
    </location>
</feature>
<dbReference type="Gene3D" id="3.40.50.300">
    <property type="entry name" value="P-loop containing nucleotide triphosphate hydrolases"/>
    <property type="match status" value="1"/>
</dbReference>
<dbReference type="Pfam" id="PF05729">
    <property type="entry name" value="NACHT"/>
    <property type="match status" value="1"/>
</dbReference>
<keyword evidence="4" id="KW-1185">Reference proteome</keyword>
<comment type="caution">
    <text evidence="3">The sequence shown here is derived from an EMBL/GenBank/DDBJ whole genome shotgun (WGS) entry which is preliminary data.</text>
</comment>
<gene>
    <name evidence="3" type="ORF">EYS09_10540</name>
</gene>
<feature type="transmembrane region" description="Helical" evidence="1">
    <location>
        <begin position="452"/>
        <end position="470"/>
    </location>
</feature>
<feature type="domain" description="NACHT" evidence="2">
    <location>
        <begin position="163"/>
        <end position="289"/>
    </location>
</feature>
<feature type="transmembrane region" description="Helical" evidence="1">
    <location>
        <begin position="32"/>
        <end position="53"/>
    </location>
</feature>
<name>A0A4Q9HWY9_STRKA</name>
<feature type="transmembrane region" description="Helical" evidence="1">
    <location>
        <begin position="558"/>
        <end position="580"/>
    </location>
</feature>
<dbReference type="RefSeq" id="WP_131123028.1">
    <property type="nucleotide sequence ID" value="NZ_SIXH01000068.1"/>
</dbReference>
<reference evidence="3 4" key="1">
    <citation type="submission" date="2019-02" db="EMBL/GenBank/DDBJ databases">
        <title>Draft Genome Sequence of Streptomyces sp. AM-2504, identified by 16S rRNA comparative analysis as a Streptomyces Kasugaensis strain.</title>
        <authorList>
            <person name="Napolioni V."/>
            <person name="Giuliodori A.M."/>
            <person name="Spurio R."/>
            <person name="Fabbretti A."/>
        </authorList>
    </citation>
    <scope>NUCLEOTIDE SEQUENCE [LARGE SCALE GENOMIC DNA]</scope>
    <source>
        <strain evidence="3 4">AM-2504</strain>
    </source>
</reference>
<protein>
    <submittedName>
        <fullName evidence="3">NACHT domain-containing protein</fullName>
    </submittedName>
</protein>
<keyword evidence="1" id="KW-0472">Membrane</keyword>
<dbReference type="EMBL" id="SIXH01000068">
    <property type="protein sequence ID" value="TBO59743.1"/>
    <property type="molecule type" value="Genomic_DNA"/>
</dbReference>
<dbReference type="PROSITE" id="PS50837">
    <property type="entry name" value="NACHT"/>
    <property type="match status" value="1"/>
</dbReference>
<evidence type="ECO:0000259" key="2">
    <source>
        <dbReference type="PROSITE" id="PS50837"/>
    </source>
</evidence>
<feature type="transmembrane region" description="Helical" evidence="1">
    <location>
        <begin position="534"/>
        <end position="552"/>
    </location>
</feature>
<evidence type="ECO:0000313" key="3">
    <source>
        <dbReference type="EMBL" id="TBO59743.1"/>
    </source>
</evidence>
<dbReference type="Proteomes" id="UP000292452">
    <property type="component" value="Unassembled WGS sequence"/>
</dbReference>
<dbReference type="InterPro" id="IPR027417">
    <property type="entry name" value="P-loop_NTPase"/>
</dbReference>
<keyword evidence="1" id="KW-1133">Transmembrane helix</keyword>
<keyword evidence="1" id="KW-0812">Transmembrane</keyword>
<evidence type="ECO:0000313" key="4">
    <source>
        <dbReference type="Proteomes" id="UP000292452"/>
    </source>
</evidence>
<organism evidence="3 4">
    <name type="scientific">Streptomyces kasugaensis</name>
    <dbReference type="NCBI Taxonomy" id="1946"/>
    <lineage>
        <taxon>Bacteria</taxon>
        <taxon>Bacillati</taxon>
        <taxon>Actinomycetota</taxon>
        <taxon>Actinomycetes</taxon>
        <taxon>Kitasatosporales</taxon>
        <taxon>Streptomycetaceae</taxon>
        <taxon>Streptomyces</taxon>
    </lineage>
</organism>
<accession>A0A4Q9HWY9</accession>
<feature type="transmembrane region" description="Helical" evidence="1">
    <location>
        <begin position="482"/>
        <end position="500"/>
    </location>
</feature>
<sequence length="791" mass="87961">MSERSRPPGDTHNTARGGQQGLLIQARDIMNLYVQPHVAVGVRGLIAGFGLYLLAVRPELPLPQGYDPGPVRLGWLLLALTLASSVAAQALTARRRRHDRAWTAPEHVERVVDGLAEALRRQYTRDERLLHIAEPHIIEVPWTPRPERPDTPVSAYFESLPDRRLVVIGCAGAGKTVLALRLATELLAGRDHSPERPIPLVVPLAAWHLDKGLADWVAQRLAADFPRVCAPVPGARPYDVALHLLRATGRVLLILDGFDELPPARRKEALRQIVETLRGRPFVLTTRADDYLEHAPDQSVFARTEITLQGLTDDAVSGYLNPSGSDRSPWAPVLARLRDTDDIAAETERLREALRVPLMAGLARVTYGWDGNDPGELLSPDAFNERGALERHLYDVFLDTAYSASHDVRAEHGGWRPEEARRWMGFLAVRLKAAHEPDLAWWRLQKEMPWPVRLLYVAPAYLLSVLLLARADIATGQWGGGMPVWLAYALACSLTLYGSAAHPENERVRLTPWMLGRPDGARVRKALRSGKGRLVALGLALTTAIIITSALHHQWQVVGFYTVTFAALLQPVLPLVWRFADQAPERTPRETIRADRQVVLTLGWLAPIRLTPNGLGYRYPLLLAPVLFTWWQFTGRTLHTDTPLDWAVAVASWWLYAVGLSAWGQYETAHVWYAATGRLPWRLTAFLEDAHARGVLRQSGGVYRFSHIELRERLAETYDGTPPRHAPPRAPLASLALVLGALLTTRVFLSAMNIHPPPDPVPHVPAACSLLDVHELRPLTSTDTKPTLTKS</sequence>
<dbReference type="SUPFAM" id="SSF52540">
    <property type="entry name" value="P-loop containing nucleoside triphosphate hydrolases"/>
    <property type="match status" value="1"/>
</dbReference>
<proteinExistence type="predicted"/>
<feature type="non-terminal residue" evidence="3">
    <location>
        <position position="791"/>
    </location>
</feature>